<evidence type="ECO:0000256" key="1">
    <source>
        <dbReference type="ARBA" id="ARBA00005662"/>
    </source>
</evidence>
<dbReference type="InterPro" id="IPR052169">
    <property type="entry name" value="CW_Biosynth-Accessory"/>
</dbReference>
<dbReference type="RefSeq" id="WP_169682105.1">
    <property type="nucleotide sequence ID" value="NZ_JABBNU010000007.1"/>
</dbReference>
<evidence type="ECO:0000256" key="2">
    <source>
        <dbReference type="SAM" id="SignalP"/>
    </source>
</evidence>
<dbReference type="PANTHER" id="PTHR33393:SF11">
    <property type="entry name" value="POLYGLUTAMINE SYNTHESIS ACCESSORY PROTEIN RV0574C-RELATED"/>
    <property type="match status" value="1"/>
</dbReference>
<evidence type="ECO:0000259" key="3">
    <source>
        <dbReference type="SMART" id="SM00854"/>
    </source>
</evidence>
<dbReference type="SMART" id="SM00854">
    <property type="entry name" value="PGA_cap"/>
    <property type="match status" value="1"/>
</dbReference>
<dbReference type="Pfam" id="PF09587">
    <property type="entry name" value="PGA_cap"/>
    <property type="match status" value="1"/>
</dbReference>
<organism evidence="4 5">
    <name type="scientific">Marinigracilibium pacificum</name>
    <dbReference type="NCBI Taxonomy" id="2729599"/>
    <lineage>
        <taxon>Bacteria</taxon>
        <taxon>Pseudomonadati</taxon>
        <taxon>Bacteroidota</taxon>
        <taxon>Cytophagia</taxon>
        <taxon>Cytophagales</taxon>
        <taxon>Flammeovirgaceae</taxon>
        <taxon>Marinigracilibium</taxon>
    </lineage>
</organism>
<evidence type="ECO:0000313" key="5">
    <source>
        <dbReference type="Proteomes" id="UP000559010"/>
    </source>
</evidence>
<comment type="caution">
    <text evidence="4">The sequence shown here is derived from an EMBL/GenBank/DDBJ whole genome shotgun (WGS) entry which is preliminary data.</text>
</comment>
<keyword evidence="2" id="KW-0732">Signal</keyword>
<dbReference type="InterPro" id="IPR019079">
    <property type="entry name" value="Capsule_synth_CapA"/>
</dbReference>
<proteinExistence type="inferred from homology"/>
<reference evidence="4 5" key="1">
    <citation type="submission" date="2020-04" db="EMBL/GenBank/DDBJ databases">
        <title>Flammeovirgaceae bacterium KN852 isolated from deep sea.</title>
        <authorList>
            <person name="Zhang D.-C."/>
        </authorList>
    </citation>
    <scope>NUCLEOTIDE SEQUENCE [LARGE SCALE GENOMIC DNA]</scope>
    <source>
        <strain evidence="4 5">KN852</strain>
    </source>
</reference>
<evidence type="ECO:0000313" key="4">
    <source>
        <dbReference type="EMBL" id="NMM49239.1"/>
    </source>
</evidence>
<dbReference type="SUPFAM" id="SSF56300">
    <property type="entry name" value="Metallo-dependent phosphatases"/>
    <property type="match status" value="1"/>
</dbReference>
<protein>
    <submittedName>
        <fullName evidence="4">CapA family protein</fullName>
    </submittedName>
</protein>
<comment type="similarity">
    <text evidence="1">Belongs to the CapA family.</text>
</comment>
<feature type="chain" id="PRO_5032779857" evidence="2">
    <location>
        <begin position="23"/>
        <end position="393"/>
    </location>
</feature>
<dbReference type="Proteomes" id="UP000559010">
    <property type="component" value="Unassembled WGS sequence"/>
</dbReference>
<dbReference type="InterPro" id="IPR029052">
    <property type="entry name" value="Metallo-depent_PP-like"/>
</dbReference>
<feature type="signal peptide" evidence="2">
    <location>
        <begin position="1"/>
        <end position="22"/>
    </location>
</feature>
<dbReference type="EMBL" id="JABBNU010000007">
    <property type="protein sequence ID" value="NMM49239.1"/>
    <property type="molecule type" value="Genomic_DNA"/>
</dbReference>
<sequence length="393" mass="43862">MRIQFYFSFIFVVALLSSCAGSKQLPLPSPLSRKEITEKPFLANSITLDNTAAINKGKTAAKKINYLLDTISIIGVGDIMIGTNFPKEEYLPSDSGKYQLAHVKEHLINADLTFGNLEGVLLNEGGEQKYCKDPSICYLFRSPEYYAQHFVDAGFDVLSTANNHAGDFGNTGRKSTMATLDKYGIEHAGQSVKPYTLFEKDGVRYGFAAFAPNTATQSITDYEAAARIIRHLDSLSDIVIVSFHGGAEGSKHEHVTRETETFYGENRGNVYKFSHWVIDHGADVVFGHGPHVTRAVEVYNNRFIAYSLGNFATYNRFNLKGVNGIAPLIKLYTTRSGEFLYGDIIPIIQEDRGIPKVDPDKRVIRRMQQLNAEDFPESKIFIDDLGKITYFGF</sequence>
<name>A0A848J4G3_9BACT</name>
<dbReference type="PROSITE" id="PS51257">
    <property type="entry name" value="PROKAR_LIPOPROTEIN"/>
    <property type="match status" value="1"/>
</dbReference>
<accession>A0A848J4G3</accession>
<dbReference type="CDD" id="cd07381">
    <property type="entry name" value="MPP_CapA"/>
    <property type="match status" value="1"/>
</dbReference>
<dbReference type="Gene3D" id="3.60.21.10">
    <property type="match status" value="1"/>
</dbReference>
<dbReference type="PANTHER" id="PTHR33393">
    <property type="entry name" value="POLYGLUTAMINE SYNTHESIS ACCESSORY PROTEIN RV0574C-RELATED"/>
    <property type="match status" value="1"/>
</dbReference>
<dbReference type="AlphaFoldDB" id="A0A848J4G3"/>
<gene>
    <name evidence="4" type="ORF">HH304_12580</name>
</gene>
<feature type="domain" description="Capsule synthesis protein CapA" evidence="3">
    <location>
        <begin position="72"/>
        <end position="315"/>
    </location>
</feature>
<keyword evidence="5" id="KW-1185">Reference proteome</keyword>